<sequence>MKPNRYITPEIENGIVHYIEITASRNGKITWQQISEHFGYTRAALSRNKVIADAYKSSKDESKTIITDAERIETLTTENAKLINKLSKANKIIEEYDSKYINWLYNAQSVGLTPEKMNMPIPESFKTTMRKKGSK</sequence>
<feature type="coiled-coil region" evidence="1">
    <location>
        <begin position="72"/>
        <end position="99"/>
    </location>
</feature>
<evidence type="ECO:0000313" key="2">
    <source>
        <dbReference type="EMBL" id="GAA0856458.1"/>
    </source>
</evidence>
<keyword evidence="1" id="KW-0175">Coiled coil</keyword>
<accession>A0ABN1LIF5</accession>
<dbReference type="Proteomes" id="UP001500359">
    <property type="component" value="Unassembled WGS sequence"/>
</dbReference>
<gene>
    <name evidence="2" type="ORF">GCM10009114_18490</name>
</gene>
<organism evidence="2 3">
    <name type="scientific">Aliiglaciecola litoralis</name>
    <dbReference type="NCBI Taxonomy" id="582857"/>
    <lineage>
        <taxon>Bacteria</taxon>
        <taxon>Pseudomonadati</taxon>
        <taxon>Pseudomonadota</taxon>
        <taxon>Gammaproteobacteria</taxon>
        <taxon>Alteromonadales</taxon>
        <taxon>Alteromonadaceae</taxon>
        <taxon>Aliiglaciecola</taxon>
    </lineage>
</organism>
<evidence type="ECO:0000256" key="1">
    <source>
        <dbReference type="SAM" id="Coils"/>
    </source>
</evidence>
<reference evidence="2 3" key="1">
    <citation type="journal article" date="2019" name="Int. J. Syst. Evol. Microbiol.">
        <title>The Global Catalogue of Microorganisms (GCM) 10K type strain sequencing project: providing services to taxonomists for standard genome sequencing and annotation.</title>
        <authorList>
            <consortium name="The Broad Institute Genomics Platform"/>
            <consortium name="The Broad Institute Genome Sequencing Center for Infectious Disease"/>
            <person name="Wu L."/>
            <person name="Ma J."/>
        </authorList>
    </citation>
    <scope>NUCLEOTIDE SEQUENCE [LARGE SCALE GENOMIC DNA]</scope>
    <source>
        <strain evidence="2 3">JCM 15896</strain>
    </source>
</reference>
<name>A0ABN1LIF5_9ALTE</name>
<proteinExistence type="predicted"/>
<keyword evidence="3" id="KW-1185">Reference proteome</keyword>
<protein>
    <submittedName>
        <fullName evidence="2">Uncharacterized protein</fullName>
    </submittedName>
</protein>
<evidence type="ECO:0000313" key="3">
    <source>
        <dbReference type="Proteomes" id="UP001500359"/>
    </source>
</evidence>
<dbReference type="RefSeq" id="WP_343859060.1">
    <property type="nucleotide sequence ID" value="NZ_BAAAFD010000004.1"/>
</dbReference>
<comment type="caution">
    <text evidence="2">The sequence shown here is derived from an EMBL/GenBank/DDBJ whole genome shotgun (WGS) entry which is preliminary data.</text>
</comment>
<dbReference type="EMBL" id="BAAAFD010000004">
    <property type="protein sequence ID" value="GAA0856458.1"/>
    <property type="molecule type" value="Genomic_DNA"/>
</dbReference>